<feature type="transmembrane region" description="Helical" evidence="3">
    <location>
        <begin position="291"/>
        <end position="311"/>
    </location>
</feature>
<feature type="transmembrane region" description="Helical" evidence="3">
    <location>
        <begin position="691"/>
        <end position="708"/>
    </location>
</feature>
<sequence>MLTANLICKSTRALGSALTWSVPNVRTDKQKPETIEHEDKHDTIMEEQANEEAIWNKEDSDATTKGSIESQEEARVTQPETDPTPGGMEKRPSTDSDAEEVIEYSAQVVSTDSSGEKKERTRYQVDIARDQDDDGVVERTGPDERMDTADGSRAATGDLDTATDRVSSGQVDGVAVLPTEAGEGSSDHEVSASEGNKSQDGEYPNTNQREYPPPGVSPGDLTENTSDEFVQQLQEGCQGVHCSASEGGGDPPGGMRRVLVDVVLISISFLLLLMASTGISNLQSSVNAKDGLGVITLATMYSCNIVSLLFFSVGITRSLGCKWTMVASVTCVAPYVAAQMFLSRATLLATAALAGIAMGPLMCAMYTHLSLAAATYSRLSGVDLSKVIFQFLVVFYALSFMSEVGGNLISSTVASYSNISCAVSAQCGAQFCPGSDLVECNPNMARPPDSQIIELNSIYLGCVFTALIILAVWVNPIPRSGWTLYQDESGQGGPSTKVSQARVDPLPRCPKEQVLGDLKGVNFLGVTTGMLKERKLLLLVPITMWLGMKKAFVVADFNAAYVSCSWGIGSVGYIMMSYGVANSVATLLTSRLVKMIGRTAVMYACVVILTAILVTMLCWDLQPGQDHYVLFALMTSTGLAGGALILQVSAMFGVLFPGKEEAAYSNLMLWQAVGFVTSYGFSIALCTNTKIYILLFLLMLGTAGYLRVERELKTSNKTYITRL</sequence>
<dbReference type="GO" id="GO:0005886">
    <property type="term" value="C:plasma membrane"/>
    <property type="evidence" value="ECO:0007669"/>
    <property type="project" value="TreeGrafter"/>
</dbReference>
<feature type="region of interest" description="Disordered" evidence="2">
    <location>
        <begin position="48"/>
        <end position="223"/>
    </location>
</feature>
<dbReference type="SUPFAM" id="SSF103473">
    <property type="entry name" value="MFS general substrate transporter"/>
    <property type="match status" value="1"/>
</dbReference>
<feature type="transmembrane region" description="Helical" evidence="3">
    <location>
        <begin position="258"/>
        <end position="279"/>
    </location>
</feature>
<protein>
    <submittedName>
        <fullName evidence="4">Uncharacterized protein</fullName>
    </submittedName>
</protein>
<name>A0A7R9D4E6_TIMCR</name>
<gene>
    <name evidence="4" type="ORF">TCEB3V08_LOCUS8782</name>
</gene>
<dbReference type="InterPro" id="IPR051951">
    <property type="entry name" value="UNC-93_regulatory"/>
</dbReference>
<accession>A0A7R9D4E6</accession>
<feature type="transmembrane region" description="Helical" evidence="3">
    <location>
        <begin position="457"/>
        <end position="474"/>
    </location>
</feature>
<keyword evidence="3" id="KW-0812">Transmembrane</keyword>
<dbReference type="EMBL" id="OC320006">
    <property type="protein sequence ID" value="CAD7406961.1"/>
    <property type="molecule type" value="Genomic_DNA"/>
</dbReference>
<feature type="transmembrane region" description="Helical" evidence="3">
    <location>
        <begin position="323"/>
        <end position="342"/>
    </location>
</feature>
<evidence type="ECO:0000313" key="4">
    <source>
        <dbReference type="EMBL" id="CAD7406961.1"/>
    </source>
</evidence>
<feature type="transmembrane region" description="Helical" evidence="3">
    <location>
        <begin position="600"/>
        <end position="622"/>
    </location>
</feature>
<dbReference type="GO" id="GO:0015459">
    <property type="term" value="F:potassium channel regulator activity"/>
    <property type="evidence" value="ECO:0007669"/>
    <property type="project" value="TreeGrafter"/>
</dbReference>
<dbReference type="PANTHER" id="PTHR19444">
    <property type="entry name" value="UNC-93 RELATED"/>
    <property type="match status" value="1"/>
</dbReference>
<dbReference type="GO" id="GO:0006937">
    <property type="term" value="P:regulation of muscle contraction"/>
    <property type="evidence" value="ECO:0007669"/>
    <property type="project" value="TreeGrafter"/>
</dbReference>
<proteinExistence type="inferred from homology"/>
<keyword evidence="3" id="KW-0472">Membrane</keyword>
<dbReference type="PANTHER" id="PTHR19444:SF50">
    <property type="match status" value="1"/>
</dbReference>
<feature type="transmembrane region" description="Helical" evidence="3">
    <location>
        <begin position="348"/>
        <end position="366"/>
    </location>
</feature>
<comment type="similarity">
    <text evidence="1">Belongs to the unc-93 family.</text>
</comment>
<evidence type="ECO:0000256" key="2">
    <source>
        <dbReference type="SAM" id="MobiDB-lite"/>
    </source>
</evidence>
<evidence type="ECO:0000256" key="3">
    <source>
        <dbReference type="SAM" id="Phobius"/>
    </source>
</evidence>
<feature type="compositionally biased region" description="Polar residues" evidence="2">
    <location>
        <begin position="193"/>
        <end position="209"/>
    </location>
</feature>
<feature type="compositionally biased region" description="Basic and acidic residues" evidence="2">
    <location>
        <begin position="114"/>
        <end position="150"/>
    </location>
</feature>
<feature type="transmembrane region" description="Helical" evidence="3">
    <location>
        <begin position="566"/>
        <end position="588"/>
    </location>
</feature>
<dbReference type="GO" id="GO:0043266">
    <property type="term" value="P:regulation of potassium ion transport"/>
    <property type="evidence" value="ECO:0007669"/>
    <property type="project" value="TreeGrafter"/>
</dbReference>
<dbReference type="GO" id="GO:0055120">
    <property type="term" value="C:striated muscle dense body"/>
    <property type="evidence" value="ECO:0007669"/>
    <property type="project" value="TreeGrafter"/>
</dbReference>
<organism evidence="4">
    <name type="scientific">Timema cristinae</name>
    <name type="common">Walking stick</name>
    <dbReference type="NCBI Taxonomy" id="61476"/>
    <lineage>
        <taxon>Eukaryota</taxon>
        <taxon>Metazoa</taxon>
        <taxon>Ecdysozoa</taxon>
        <taxon>Arthropoda</taxon>
        <taxon>Hexapoda</taxon>
        <taxon>Insecta</taxon>
        <taxon>Pterygota</taxon>
        <taxon>Neoptera</taxon>
        <taxon>Polyneoptera</taxon>
        <taxon>Phasmatodea</taxon>
        <taxon>Timematodea</taxon>
        <taxon>Timematoidea</taxon>
        <taxon>Timematidae</taxon>
        <taxon>Timema</taxon>
    </lineage>
</organism>
<feature type="transmembrane region" description="Helical" evidence="3">
    <location>
        <begin position="387"/>
        <end position="409"/>
    </location>
</feature>
<feature type="transmembrane region" description="Helical" evidence="3">
    <location>
        <begin position="536"/>
        <end position="554"/>
    </location>
</feature>
<reference evidence="4" key="1">
    <citation type="submission" date="2020-11" db="EMBL/GenBank/DDBJ databases">
        <authorList>
            <person name="Tran Van P."/>
        </authorList>
    </citation>
    <scope>NUCLEOTIDE SEQUENCE</scope>
</reference>
<evidence type="ECO:0000256" key="1">
    <source>
        <dbReference type="ARBA" id="ARBA00009172"/>
    </source>
</evidence>
<dbReference type="AlphaFoldDB" id="A0A7R9D4E6"/>
<dbReference type="InterPro" id="IPR036259">
    <property type="entry name" value="MFS_trans_sf"/>
</dbReference>
<feature type="transmembrane region" description="Helical" evidence="3">
    <location>
        <begin position="628"/>
        <end position="655"/>
    </location>
</feature>
<keyword evidence="3" id="KW-1133">Transmembrane helix</keyword>
<feature type="transmembrane region" description="Helical" evidence="3">
    <location>
        <begin position="667"/>
        <end position="685"/>
    </location>
</feature>